<keyword evidence="6 7" id="KW-0472">Membrane</keyword>
<proteinExistence type="inferred from homology"/>
<dbReference type="RefSeq" id="WP_065853321.1">
    <property type="nucleotide sequence ID" value="NZ_LYPC01000020.1"/>
</dbReference>
<evidence type="ECO:0000313" key="11">
    <source>
        <dbReference type="Proteomes" id="UP000093309"/>
    </source>
</evidence>
<dbReference type="Proteomes" id="UP000093309">
    <property type="component" value="Unassembled WGS sequence"/>
</dbReference>
<dbReference type="SUPFAM" id="SSF161111">
    <property type="entry name" value="Cation efflux protein transmembrane domain-like"/>
    <property type="match status" value="1"/>
</dbReference>
<reference evidence="11" key="1">
    <citation type="submission" date="2016-05" db="EMBL/GenBank/DDBJ databases">
        <title>Paenibacillus oryzae. sp. nov., isolated from the rice root.</title>
        <authorList>
            <person name="Zhang J."/>
            <person name="Zhang X."/>
        </authorList>
    </citation>
    <scope>NUCLEOTIDE SEQUENCE [LARGE SCALE GENOMIC DNA]</scope>
    <source>
        <strain evidence="11">KCTC13222</strain>
    </source>
</reference>
<keyword evidence="11" id="KW-1185">Reference proteome</keyword>
<dbReference type="SUPFAM" id="SSF160240">
    <property type="entry name" value="Cation efflux protein cytoplasmic domain-like"/>
    <property type="match status" value="1"/>
</dbReference>
<feature type="transmembrane region" description="Helical" evidence="7">
    <location>
        <begin position="177"/>
        <end position="196"/>
    </location>
</feature>
<evidence type="ECO:0000256" key="2">
    <source>
        <dbReference type="ARBA" id="ARBA00008114"/>
    </source>
</evidence>
<dbReference type="NCBIfam" id="TIGR01297">
    <property type="entry name" value="CDF"/>
    <property type="match status" value="1"/>
</dbReference>
<evidence type="ECO:0000256" key="5">
    <source>
        <dbReference type="ARBA" id="ARBA00022989"/>
    </source>
</evidence>
<dbReference type="PANTHER" id="PTHR43840:SF15">
    <property type="entry name" value="MITOCHONDRIAL METAL TRANSPORTER 1-RELATED"/>
    <property type="match status" value="1"/>
</dbReference>
<dbReference type="InterPro" id="IPR036837">
    <property type="entry name" value="Cation_efflux_CTD_sf"/>
</dbReference>
<evidence type="ECO:0000256" key="4">
    <source>
        <dbReference type="ARBA" id="ARBA00022692"/>
    </source>
</evidence>
<dbReference type="InterPro" id="IPR027469">
    <property type="entry name" value="Cation_efflux_TMD_sf"/>
</dbReference>
<evidence type="ECO:0000259" key="8">
    <source>
        <dbReference type="Pfam" id="PF01545"/>
    </source>
</evidence>
<feature type="transmembrane region" description="Helical" evidence="7">
    <location>
        <begin position="153"/>
        <end position="171"/>
    </location>
</feature>
<dbReference type="OrthoDB" id="9806522at2"/>
<dbReference type="InterPro" id="IPR058533">
    <property type="entry name" value="Cation_efflux_TM"/>
</dbReference>
<evidence type="ECO:0000259" key="9">
    <source>
        <dbReference type="Pfam" id="PF16916"/>
    </source>
</evidence>
<dbReference type="GO" id="GO:0008324">
    <property type="term" value="F:monoatomic cation transmembrane transporter activity"/>
    <property type="evidence" value="ECO:0007669"/>
    <property type="project" value="InterPro"/>
</dbReference>
<evidence type="ECO:0000256" key="3">
    <source>
        <dbReference type="ARBA" id="ARBA00022448"/>
    </source>
</evidence>
<evidence type="ECO:0000256" key="6">
    <source>
        <dbReference type="ARBA" id="ARBA00023136"/>
    </source>
</evidence>
<feature type="transmembrane region" description="Helical" evidence="7">
    <location>
        <begin position="12"/>
        <end position="33"/>
    </location>
</feature>
<dbReference type="Gene3D" id="1.20.1510.10">
    <property type="entry name" value="Cation efflux protein transmembrane domain"/>
    <property type="match status" value="1"/>
</dbReference>
<feature type="transmembrane region" description="Helical" evidence="7">
    <location>
        <begin position="113"/>
        <end position="132"/>
    </location>
</feature>
<accession>A0A1C1A1R7</accession>
<feature type="domain" description="Cation efflux protein transmembrane" evidence="8">
    <location>
        <begin position="12"/>
        <end position="211"/>
    </location>
</feature>
<dbReference type="InterPro" id="IPR050291">
    <property type="entry name" value="CDF_Transporter"/>
</dbReference>
<dbReference type="STRING" id="512399.A8709_27070"/>
<dbReference type="Pfam" id="PF16916">
    <property type="entry name" value="ZT_dimer"/>
    <property type="match status" value="1"/>
</dbReference>
<feature type="domain" description="Cation efflux protein cytoplasmic" evidence="9">
    <location>
        <begin position="219"/>
        <end position="292"/>
    </location>
</feature>
<name>A0A1C1A1R7_9BACL</name>
<keyword evidence="5 7" id="KW-1133">Transmembrane helix</keyword>
<evidence type="ECO:0000256" key="1">
    <source>
        <dbReference type="ARBA" id="ARBA00004141"/>
    </source>
</evidence>
<evidence type="ECO:0000313" key="10">
    <source>
        <dbReference type="EMBL" id="OCT14469.1"/>
    </source>
</evidence>
<dbReference type="Pfam" id="PF01545">
    <property type="entry name" value="Cation_efflux"/>
    <property type="match status" value="1"/>
</dbReference>
<dbReference type="InterPro" id="IPR002524">
    <property type="entry name" value="Cation_efflux"/>
</dbReference>
<protein>
    <submittedName>
        <fullName evidence="10">Cation diffusion facilitator family transporter</fullName>
    </submittedName>
</protein>
<evidence type="ECO:0000256" key="7">
    <source>
        <dbReference type="SAM" id="Phobius"/>
    </source>
</evidence>
<keyword evidence="3" id="KW-0813">Transport</keyword>
<dbReference type="Gene3D" id="3.30.70.1350">
    <property type="entry name" value="Cation efflux protein, cytoplasmic domain"/>
    <property type="match status" value="1"/>
</dbReference>
<dbReference type="AlphaFoldDB" id="A0A1C1A1R7"/>
<sequence>MHIDNKSSVLAIWLSLFSNIFLTLIKIIIGLLFHSEVLLADGVHNAGDIIATVAALSAMRISKLPADEDHPYGHGKAEVLGSGFVAFILVIAALYIGYHAVSALFHEPSAPSVIALVASAVSVVWKYLLYVYTIKIGRNTNSKSLIATAQDHLADVYASLAAVIGIGLAFIGKAYDIHWLSYGDAAAGIVVSLLVLKLGAEMAKEAFDVLMEKTVDQHRLAQFTALIEAVPQVKRIDRVRAREHGHYILVDARISIPGDLTIKQGHDISRVIKKSIMDEHHDVDEVLIHLNPWYEKESM</sequence>
<dbReference type="GO" id="GO:0016020">
    <property type="term" value="C:membrane"/>
    <property type="evidence" value="ECO:0007669"/>
    <property type="project" value="UniProtKB-SubCell"/>
</dbReference>
<comment type="caution">
    <text evidence="10">The sequence shown here is derived from an EMBL/GenBank/DDBJ whole genome shotgun (WGS) entry which is preliminary data.</text>
</comment>
<comment type="similarity">
    <text evidence="2">Belongs to the cation diffusion facilitator (CDF) transporter (TC 2.A.4) family.</text>
</comment>
<comment type="subcellular location">
    <subcellularLocation>
        <location evidence="1">Membrane</location>
        <topology evidence="1">Multi-pass membrane protein</topology>
    </subcellularLocation>
</comment>
<dbReference type="InterPro" id="IPR027470">
    <property type="entry name" value="Cation_efflux_CTD"/>
</dbReference>
<dbReference type="EMBL" id="LYPC01000020">
    <property type="protein sequence ID" value="OCT14469.1"/>
    <property type="molecule type" value="Genomic_DNA"/>
</dbReference>
<organism evidence="10 11">
    <name type="scientific">Paenibacillus pectinilyticus</name>
    <dbReference type="NCBI Taxonomy" id="512399"/>
    <lineage>
        <taxon>Bacteria</taxon>
        <taxon>Bacillati</taxon>
        <taxon>Bacillota</taxon>
        <taxon>Bacilli</taxon>
        <taxon>Bacillales</taxon>
        <taxon>Paenibacillaceae</taxon>
        <taxon>Paenibacillus</taxon>
    </lineage>
</organism>
<gene>
    <name evidence="10" type="ORF">A8709_27070</name>
</gene>
<dbReference type="PANTHER" id="PTHR43840">
    <property type="entry name" value="MITOCHONDRIAL METAL TRANSPORTER 1-RELATED"/>
    <property type="match status" value="1"/>
</dbReference>
<keyword evidence="4 7" id="KW-0812">Transmembrane</keyword>
<dbReference type="FunFam" id="1.20.1510.10:FF:000006">
    <property type="entry name" value="Divalent cation efflux transporter"/>
    <property type="match status" value="1"/>
</dbReference>
<feature type="transmembrane region" description="Helical" evidence="7">
    <location>
        <begin position="79"/>
        <end position="101"/>
    </location>
</feature>